<keyword evidence="2" id="KW-0723">Serine/threonine-protein kinase</keyword>
<dbReference type="STRING" id="1182543.W9WP06"/>
<evidence type="ECO:0000313" key="2">
    <source>
        <dbReference type="EMBL" id="EXJ66366.1"/>
    </source>
</evidence>
<reference evidence="2 3" key="1">
    <citation type="submission" date="2013-03" db="EMBL/GenBank/DDBJ databases">
        <title>The Genome Sequence of Cladophialophora psammophila CBS 110553.</title>
        <authorList>
            <consortium name="The Broad Institute Genomics Platform"/>
            <person name="Cuomo C."/>
            <person name="de Hoog S."/>
            <person name="Gorbushina A."/>
            <person name="Walker B."/>
            <person name="Young S.K."/>
            <person name="Zeng Q."/>
            <person name="Gargeya S."/>
            <person name="Fitzgerald M."/>
            <person name="Haas B."/>
            <person name="Abouelleil A."/>
            <person name="Allen A.W."/>
            <person name="Alvarado L."/>
            <person name="Arachchi H.M."/>
            <person name="Berlin A.M."/>
            <person name="Chapman S.B."/>
            <person name="Gainer-Dewar J."/>
            <person name="Goldberg J."/>
            <person name="Griggs A."/>
            <person name="Gujja S."/>
            <person name="Hansen M."/>
            <person name="Howarth C."/>
            <person name="Imamovic A."/>
            <person name="Ireland A."/>
            <person name="Larimer J."/>
            <person name="McCowan C."/>
            <person name="Murphy C."/>
            <person name="Pearson M."/>
            <person name="Poon T.W."/>
            <person name="Priest M."/>
            <person name="Roberts A."/>
            <person name="Saif S."/>
            <person name="Shea T."/>
            <person name="Sisk P."/>
            <person name="Sykes S."/>
            <person name="Wortman J."/>
            <person name="Nusbaum C."/>
            <person name="Birren B."/>
        </authorList>
    </citation>
    <scope>NUCLEOTIDE SEQUENCE [LARGE SCALE GENOMIC DNA]</scope>
    <source>
        <strain evidence="2 3">CBS 110553</strain>
    </source>
</reference>
<dbReference type="eggNOG" id="KOG0032">
    <property type="taxonomic scope" value="Eukaryota"/>
</dbReference>
<dbReference type="Proteomes" id="UP000019471">
    <property type="component" value="Unassembled WGS sequence"/>
</dbReference>
<protein>
    <submittedName>
        <fullName evidence="2">Serine/threonine protein kinase</fullName>
    </submittedName>
</protein>
<name>W9WP06_9EURO</name>
<comment type="caution">
    <text evidence="2">The sequence shown here is derived from an EMBL/GenBank/DDBJ whole genome shotgun (WGS) entry which is preliminary data.</text>
</comment>
<dbReference type="GO" id="GO:0005524">
    <property type="term" value="F:ATP binding"/>
    <property type="evidence" value="ECO:0007669"/>
    <property type="project" value="InterPro"/>
</dbReference>
<keyword evidence="3" id="KW-1185">Reference proteome</keyword>
<dbReference type="InterPro" id="IPR000719">
    <property type="entry name" value="Prot_kinase_dom"/>
</dbReference>
<evidence type="ECO:0000313" key="3">
    <source>
        <dbReference type="Proteomes" id="UP000019471"/>
    </source>
</evidence>
<dbReference type="HOGENOM" id="CLU_605506_0_0_1"/>
<dbReference type="Gene3D" id="3.30.200.20">
    <property type="entry name" value="Phosphorylase Kinase, domain 1"/>
    <property type="match status" value="1"/>
</dbReference>
<accession>W9WP06</accession>
<dbReference type="OrthoDB" id="5400920at2759"/>
<keyword evidence="2" id="KW-0808">Transferase</keyword>
<dbReference type="PROSITE" id="PS50011">
    <property type="entry name" value="PROTEIN_KINASE_DOM"/>
    <property type="match status" value="1"/>
</dbReference>
<sequence>MEPSRPRSSGGQPPEEERLAKLLRPAGVSSSSGPLDDSVFDQIALEMKVVGLPKEWVSRPRTHFILHQIKRTKLMGMFIFQGYDDTCIPYANRSALPQTESQSLNPFEAKAFLEWQSVCKSPRLQLEKGNHCKIDDGDILFENSPRPRILGNGSEMRTVVDEVISKTTGRVYARKRITRRKLPREAQKAFESELRALTKVKNHEHLIQVCGMYTDKKYFALLLEPVADRTLKQYLSSGHPKTQTERSILCTYFGCMAKVMDFLHESEMILHKDIKLENFLLKNGRLILTDFGTAFDFSETGHSMTMANRDDARTHRYSSPEVANEGRFHRASDIWSLGVVYLEMTTVLHGKKLAEFDLYLNSHGTRSTRVHANREAVLGWFQELKSQTFTPADNEPLAWVQRMLERAMDSRPTAVELYLTVRSSQNGRFCGSCCLEQESETESESSQSPFAK</sequence>
<dbReference type="SMART" id="SM00220">
    <property type="entry name" value="S_TKc"/>
    <property type="match status" value="1"/>
</dbReference>
<proteinExistence type="predicted"/>
<dbReference type="Gene3D" id="1.10.510.10">
    <property type="entry name" value="Transferase(Phosphotransferase) domain 1"/>
    <property type="match status" value="1"/>
</dbReference>
<organism evidence="2 3">
    <name type="scientific">Cladophialophora psammophila CBS 110553</name>
    <dbReference type="NCBI Taxonomy" id="1182543"/>
    <lineage>
        <taxon>Eukaryota</taxon>
        <taxon>Fungi</taxon>
        <taxon>Dikarya</taxon>
        <taxon>Ascomycota</taxon>
        <taxon>Pezizomycotina</taxon>
        <taxon>Eurotiomycetes</taxon>
        <taxon>Chaetothyriomycetidae</taxon>
        <taxon>Chaetothyriales</taxon>
        <taxon>Herpotrichiellaceae</taxon>
        <taxon>Cladophialophora</taxon>
    </lineage>
</organism>
<dbReference type="PANTHER" id="PTHR44167:SF30">
    <property type="entry name" value="PHOSPHORYLASE KINASE"/>
    <property type="match status" value="1"/>
</dbReference>
<dbReference type="GO" id="GO:0004674">
    <property type="term" value="F:protein serine/threonine kinase activity"/>
    <property type="evidence" value="ECO:0007669"/>
    <property type="project" value="UniProtKB-KW"/>
</dbReference>
<dbReference type="SUPFAM" id="SSF56112">
    <property type="entry name" value="Protein kinase-like (PK-like)"/>
    <property type="match status" value="1"/>
</dbReference>
<gene>
    <name evidence="2" type="ORF">A1O5_10518</name>
</gene>
<dbReference type="GO" id="GO:0044773">
    <property type="term" value="P:mitotic DNA damage checkpoint signaling"/>
    <property type="evidence" value="ECO:0007669"/>
    <property type="project" value="TreeGrafter"/>
</dbReference>
<evidence type="ECO:0000259" key="1">
    <source>
        <dbReference type="PROSITE" id="PS50011"/>
    </source>
</evidence>
<dbReference type="InterPro" id="IPR008271">
    <property type="entry name" value="Ser/Thr_kinase_AS"/>
</dbReference>
<dbReference type="RefSeq" id="XP_007749284.1">
    <property type="nucleotide sequence ID" value="XM_007751094.1"/>
</dbReference>
<dbReference type="Pfam" id="PF00069">
    <property type="entry name" value="Pkinase"/>
    <property type="match status" value="1"/>
</dbReference>
<dbReference type="CDD" id="cd00180">
    <property type="entry name" value="PKc"/>
    <property type="match status" value="1"/>
</dbReference>
<dbReference type="AlphaFoldDB" id="W9WP06"/>
<dbReference type="GO" id="GO:0005634">
    <property type="term" value="C:nucleus"/>
    <property type="evidence" value="ECO:0007669"/>
    <property type="project" value="TreeGrafter"/>
</dbReference>
<dbReference type="GeneID" id="19195211"/>
<keyword evidence="2" id="KW-0418">Kinase</keyword>
<dbReference type="PROSITE" id="PS00108">
    <property type="entry name" value="PROTEIN_KINASE_ST"/>
    <property type="match status" value="1"/>
</dbReference>
<feature type="domain" description="Protein kinase" evidence="1">
    <location>
        <begin position="144"/>
        <end position="429"/>
    </location>
</feature>
<dbReference type="EMBL" id="AMGX01000020">
    <property type="protein sequence ID" value="EXJ66366.1"/>
    <property type="molecule type" value="Genomic_DNA"/>
</dbReference>
<dbReference type="InterPro" id="IPR011009">
    <property type="entry name" value="Kinase-like_dom_sf"/>
</dbReference>
<dbReference type="PANTHER" id="PTHR44167">
    <property type="entry name" value="OVARIAN-SPECIFIC SERINE/THREONINE-PROTEIN KINASE LOK-RELATED"/>
    <property type="match status" value="1"/>
</dbReference>